<dbReference type="GO" id="GO:0003951">
    <property type="term" value="F:NAD+ kinase activity"/>
    <property type="evidence" value="ECO:0007669"/>
    <property type="project" value="UniProtKB-EC"/>
</dbReference>
<evidence type="ECO:0000256" key="1">
    <source>
        <dbReference type="ARBA" id="ARBA00010995"/>
    </source>
</evidence>
<keyword evidence="4" id="KW-1185">Reference proteome</keyword>
<dbReference type="PANTHER" id="PTHR13158">
    <property type="match status" value="1"/>
</dbReference>
<comment type="similarity">
    <text evidence="1">Belongs to the NAD kinase family.</text>
</comment>
<dbReference type="GO" id="GO:0019674">
    <property type="term" value="P:NAD+ metabolic process"/>
    <property type="evidence" value="ECO:0007669"/>
    <property type="project" value="TreeGrafter"/>
</dbReference>
<name>A0A0J7KVT9_LASNI</name>
<evidence type="ECO:0000313" key="3">
    <source>
        <dbReference type="EMBL" id="KMQ94587.1"/>
    </source>
</evidence>
<dbReference type="GO" id="GO:0005739">
    <property type="term" value="C:mitochondrion"/>
    <property type="evidence" value="ECO:0007669"/>
    <property type="project" value="TreeGrafter"/>
</dbReference>
<reference evidence="3 4" key="1">
    <citation type="submission" date="2015-04" db="EMBL/GenBank/DDBJ databases">
        <title>Lasius niger genome sequencing.</title>
        <authorList>
            <person name="Konorov E.A."/>
            <person name="Nikitin M.A."/>
            <person name="Kirill M.V."/>
            <person name="Chang P."/>
        </authorList>
    </citation>
    <scope>NUCLEOTIDE SEQUENCE [LARGE SCALE GENOMIC DNA]</scope>
    <source>
        <tissue evidence="3">Whole</tissue>
    </source>
</reference>
<organism evidence="3 4">
    <name type="scientific">Lasius niger</name>
    <name type="common">Black garden ant</name>
    <dbReference type="NCBI Taxonomy" id="67767"/>
    <lineage>
        <taxon>Eukaryota</taxon>
        <taxon>Metazoa</taxon>
        <taxon>Ecdysozoa</taxon>
        <taxon>Arthropoda</taxon>
        <taxon>Hexapoda</taxon>
        <taxon>Insecta</taxon>
        <taxon>Pterygota</taxon>
        <taxon>Neoptera</taxon>
        <taxon>Endopterygota</taxon>
        <taxon>Hymenoptera</taxon>
        <taxon>Apocrita</taxon>
        <taxon>Aculeata</taxon>
        <taxon>Formicoidea</taxon>
        <taxon>Formicidae</taxon>
        <taxon>Formicinae</taxon>
        <taxon>Lasius</taxon>
        <taxon>Lasius</taxon>
    </lineage>
</organism>
<dbReference type="SUPFAM" id="SSF111331">
    <property type="entry name" value="NAD kinase/diacylglycerol kinase-like"/>
    <property type="match status" value="1"/>
</dbReference>
<dbReference type="STRING" id="67767.A0A0J7KVT9"/>
<dbReference type="InterPro" id="IPR002504">
    <property type="entry name" value="NADK"/>
</dbReference>
<keyword evidence="3" id="KW-0808">Transferase</keyword>
<evidence type="ECO:0000256" key="2">
    <source>
        <dbReference type="ARBA" id="ARBA00012120"/>
    </source>
</evidence>
<dbReference type="GO" id="GO:0006741">
    <property type="term" value="P:NADP+ biosynthetic process"/>
    <property type="evidence" value="ECO:0007669"/>
    <property type="project" value="InterPro"/>
</dbReference>
<dbReference type="EC" id="2.7.1.23" evidence="2"/>
<protein>
    <recommendedName>
        <fullName evidence="2">NAD(+) kinase</fullName>
        <ecNumber evidence="2">2.7.1.23</ecNumber>
    </recommendedName>
</protein>
<dbReference type="InterPro" id="IPR017438">
    <property type="entry name" value="ATP-NAD_kinase_N"/>
</dbReference>
<evidence type="ECO:0000313" key="4">
    <source>
        <dbReference type="Proteomes" id="UP000036403"/>
    </source>
</evidence>
<comment type="caution">
    <text evidence="3">The sequence shown here is derived from an EMBL/GenBank/DDBJ whole genome shotgun (WGS) entry which is preliminary data.</text>
</comment>
<accession>A0A0J7KVT9</accession>
<dbReference type="PANTHER" id="PTHR13158:SF5">
    <property type="entry name" value="NAD KINASE 2, MITOCHONDRIAL"/>
    <property type="match status" value="1"/>
</dbReference>
<dbReference type="EMBL" id="LBMM01002615">
    <property type="protein sequence ID" value="KMQ94587.1"/>
    <property type="molecule type" value="Genomic_DNA"/>
</dbReference>
<dbReference type="InterPro" id="IPR016064">
    <property type="entry name" value="NAD/diacylglycerol_kinase_sf"/>
</dbReference>
<proteinExistence type="inferred from homology"/>
<dbReference type="Gene3D" id="3.40.50.10330">
    <property type="entry name" value="Probable inorganic polyphosphate/atp-NAD kinase, domain 1"/>
    <property type="match status" value="1"/>
</dbReference>
<keyword evidence="3" id="KW-0418">Kinase</keyword>
<dbReference type="PaxDb" id="67767-A0A0J7KVT9"/>
<dbReference type="Pfam" id="PF01513">
    <property type="entry name" value="NAD_kinase"/>
    <property type="match status" value="1"/>
</dbReference>
<gene>
    <name evidence="3" type="ORF">RF55_5251</name>
</gene>
<dbReference type="Proteomes" id="UP000036403">
    <property type="component" value="Unassembled WGS sequence"/>
</dbReference>
<dbReference type="AlphaFoldDB" id="A0A0J7KVT9"/>
<dbReference type="OrthoDB" id="185618at2759"/>
<sequence length="295" mass="33748">MNQVKGTLQLLQSHSIHAHKGLCIFFRNESSFVPKKVLIVAKLSRYYFERLREPELNETQLKLKLMERGSDYDAMTASHFATKAVEDEVIQILQKMNVKCKIIDRTTLDQSHFTWADLVLPIGGDGTFLLASNLIFDNKKPIMGINSYPKKSEGYLLLPAKYTRNIAEIFEMLKAGHHSILMRRRIRTTLKGEGIWKAPFHMHEKGRIAGGEKFYVNEKFEGNPDELPRERCLPWLALNERIYPRGFCKKITVRSECFDAGLVVDGGIAVPFNFGTIAEIETFPEDSLRTITLPD</sequence>